<evidence type="ECO:0000256" key="6">
    <source>
        <dbReference type="SAM" id="Phobius"/>
    </source>
</evidence>
<gene>
    <name evidence="8" type="ORF">FHG71_09600</name>
</gene>
<protein>
    <submittedName>
        <fullName evidence="8">DMT family transporter</fullName>
    </submittedName>
</protein>
<keyword evidence="5 6" id="KW-0472">Membrane</keyword>
<dbReference type="InterPro" id="IPR000620">
    <property type="entry name" value="EamA_dom"/>
</dbReference>
<proteinExistence type="inferred from homology"/>
<feature type="domain" description="EamA" evidence="7">
    <location>
        <begin position="4"/>
        <end position="128"/>
    </location>
</feature>
<keyword evidence="9" id="KW-1185">Reference proteome</keyword>
<dbReference type="PANTHER" id="PTHR22911:SF6">
    <property type="entry name" value="SOLUTE CARRIER FAMILY 35 MEMBER G1"/>
    <property type="match status" value="1"/>
</dbReference>
<feature type="transmembrane region" description="Helical" evidence="6">
    <location>
        <begin position="62"/>
        <end position="81"/>
    </location>
</feature>
<comment type="similarity">
    <text evidence="2">Belongs to the drug/metabolite transporter (DMT) superfamily. 10 TMS drug/metabolite exporter (DME) (TC 2.A.7.3) family.</text>
</comment>
<feature type="transmembrane region" description="Helical" evidence="6">
    <location>
        <begin position="198"/>
        <end position="219"/>
    </location>
</feature>
<dbReference type="EMBL" id="VDFV01000010">
    <property type="protein sequence ID" value="TNC72049.1"/>
    <property type="molecule type" value="Genomic_DNA"/>
</dbReference>
<dbReference type="OrthoDB" id="9810329at2"/>
<feature type="transmembrane region" description="Helical" evidence="6">
    <location>
        <begin position="166"/>
        <end position="186"/>
    </location>
</feature>
<dbReference type="GO" id="GO:0016020">
    <property type="term" value="C:membrane"/>
    <property type="evidence" value="ECO:0007669"/>
    <property type="project" value="UniProtKB-SubCell"/>
</dbReference>
<feature type="transmembrane region" description="Helical" evidence="6">
    <location>
        <begin position="113"/>
        <end position="129"/>
    </location>
</feature>
<accession>A0A5C4NHZ6</accession>
<evidence type="ECO:0000256" key="2">
    <source>
        <dbReference type="ARBA" id="ARBA00009853"/>
    </source>
</evidence>
<organism evidence="8 9">
    <name type="scientific">Rubellimicrobium roseum</name>
    <dbReference type="NCBI Taxonomy" id="687525"/>
    <lineage>
        <taxon>Bacteria</taxon>
        <taxon>Pseudomonadati</taxon>
        <taxon>Pseudomonadota</taxon>
        <taxon>Alphaproteobacteria</taxon>
        <taxon>Rhodobacterales</taxon>
        <taxon>Roseobacteraceae</taxon>
        <taxon>Rubellimicrobium</taxon>
    </lineage>
</organism>
<evidence type="ECO:0000259" key="7">
    <source>
        <dbReference type="Pfam" id="PF00892"/>
    </source>
</evidence>
<evidence type="ECO:0000256" key="3">
    <source>
        <dbReference type="ARBA" id="ARBA00022692"/>
    </source>
</evidence>
<evidence type="ECO:0000256" key="5">
    <source>
        <dbReference type="ARBA" id="ARBA00023136"/>
    </source>
</evidence>
<dbReference type="InterPro" id="IPR037185">
    <property type="entry name" value="EmrE-like"/>
</dbReference>
<evidence type="ECO:0000313" key="8">
    <source>
        <dbReference type="EMBL" id="TNC72049.1"/>
    </source>
</evidence>
<comment type="subcellular location">
    <subcellularLocation>
        <location evidence="1">Membrane</location>
        <topology evidence="1">Multi-pass membrane protein</topology>
    </subcellularLocation>
</comment>
<dbReference type="AlphaFoldDB" id="A0A5C4NHZ6"/>
<feature type="transmembrane region" description="Helical" evidence="6">
    <location>
        <begin position="135"/>
        <end position="154"/>
    </location>
</feature>
<comment type="caution">
    <text evidence="8">The sequence shown here is derived from an EMBL/GenBank/DDBJ whole genome shotgun (WGS) entry which is preliminary data.</text>
</comment>
<keyword evidence="4 6" id="KW-1133">Transmembrane helix</keyword>
<evidence type="ECO:0000313" key="9">
    <source>
        <dbReference type="Proteomes" id="UP000305709"/>
    </source>
</evidence>
<dbReference type="Proteomes" id="UP000305709">
    <property type="component" value="Unassembled WGS sequence"/>
</dbReference>
<reference evidence="8 9" key="1">
    <citation type="submission" date="2019-06" db="EMBL/GenBank/DDBJ databases">
        <authorList>
            <person name="Jiang L."/>
        </authorList>
    </citation>
    <scope>NUCLEOTIDE SEQUENCE [LARGE SCALE GENOMIC DNA]</scope>
    <source>
        <strain evidence="8 9">YIM 48858</strain>
    </source>
</reference>
<dbReference type="Pfam" id="PF00892">
    <property type="entry name" value="EamA"/>
    <property type="match status" value="2"/>
</dbReference>
<feature type="transmembrane region" description="Helical" evidence="6">
    <location>
        <begin position="29"/>
        <end position="50"/>
    </location>
</feature>
<feature type="domain" description="EamA" evidence="7">
    <location>
        <begin position="137"/>
        <end position="269"/>
    </location>
</feature>
<dbReference type="SUPFAM" id="SSF103481">
    <property type="entry name" value="Multidrug resistance efflux transporter EmrE"/>
    <property type="match status" value="2"/>
</dbReference>
<evidence type="ECO:0000256" key="4">
    <source>
        <dbReference type="ARBA" id="ARBA00022989"/>
    </source>
</evidence>
<keyword evidence="3 6" id="KW-0812">Transmembrane</keyword>
<dbReference type="PANTHER" id="PTHR22911">
    <property type="entry name" value="ACYL-MALONYL CONDENSING ENZYME-RELATED"/>
    <property type="match status" value="1"/>
</dbReference>
<sequence>MTGAIASFSLLAVAGRAVSADFDTFEIMLYRSGLGVLIVTALLAASGRLVEARPHRLPFHGLRNVIHFTGQNLWFYALTVLPLAQVFALEFTTPLWVILLAPLALGERLTGRGLVAGALGFAGVLIVARPDFGDLHPGIAAAAACAVCFAATSIMTKKLTRTQPVIGILFWLNLLQFVLAAITAGWDGEVPLPTAAHLPWLLLIGVSGLVAHLCLTSALGAAPASVVMPLDFLRLPVIAVVGWAAYGEPLDILVFIGAALILGGNLLTLQRPIPEEAAAGP</sequence>
<evidence type="ECO:0000256" key="1">
    <source>
        <dbReference type="ARBA" id="ARBA00004141"/>
    </source>
</evidence>
<name>A0A5C4NHZ6_9RHOB</name>